<feature type="transmembrane region" description="Helical" evidence="1">
    <location>
        <begin position="270"/>
        <end position="289"/>
    </location>
</feature>
<gene>
    <name evidence="3" type="ORF">IAC42_00545</name>
</gene>
<proteinExistence type="predicted"/>
<evidence type="ECO:0000313" key="3">
    <source>
        <dbReference type="EMBL" id="MBO8442238.1"/>
    </source>
</evidence>
<protein>
    <submittedName>
        <fullName evidence="3">EamA family transporter</fullName>
    </submittedName>
</protein>
<feature type="transmembrane region" description="Helical" evidence="1">
    <location>
        <begin position="148"/>
        <end position="167"/>
    </location>
</feature>
<name>A0A9D9E8X1_9SPIR</name>
<feature type="transmembrane region" description="Helical" evidence="1">
    <location>
        <begin position="239"/>
        <end position="261"/>
    </location>
</feature>
<dbReference type="Pfam" id="PF00892">
    <property type="entry name" value="EamA"/>
    <property type="match status" value="2"/>
</dbReference>
<evidence type="ECO:0000259" key="2">
    <source>
        <dbReference type="Pfam" id="PF00892"/>
    </source>
</evidence>
<dbReference type="EMBL" id="JADIMU010000004">
    <property type="protein sequence ID" value="MBO8442238.1"/>
    <property type="molecule type" value="Genomic_DNA"/>
</dbReference>
<keyword evidence="1" id="KW-0472">Membrane</keyword>
<dbReference type="PANTHER" id="PTHR22911">
    <property type="entry name" value="ACYL-MALONYL CONDENSING ENZYME-RELATED"/>
    <property type="match status" value="1"/>
</dbReference>
<keyword evidence="1" id="KW-0812">Transmembrane</keyword>
<dbReference type="GO" id="GO:0016020">
    <property type="term" value="C:membrane"/>
    <property type="evidence" value="ECO:0007669"/>
    <property type="project" value="InterPro"/>
</dbReference>
<keyword evidence="1" id="KW-1133">Transmembrane helix</keyword>
<dbReference type="SUPFAM" id="SSF103481">
    <property type="entry name" value="Multidrug resistance efflux transporter EmrE"/>
    <property type="match status" value="2"/>
</dbReference>
<feature type="transmembrane region" description="Helical" evidence="1">
    <location>
        <begin position="65"/>
        <end position="86"/>
    </location>
</feature>
<feature type="transmembrane region" description="Helical" evidence="1">
    <location>
        <begin position="212"/>
        <end position="233"/>
    </location>
</feature>
<dbReference type="InterPro" id="IPR000620">
    <property type="entry name" value="EamA_dom"/>
</dbReference>
<dbReference type="InterPro" id="IPR037185">
    <property type="entry name" value="EmrE-like"/>
</dbReference>
<dbReference type="Gene3D" id="1.10.3730.20">
    <property type="match status" value="2"/>
</dbReference>
<feature type="transmembrane region" description="Helical" evidence="1">
    <location>
        <begin position="106"/>
        <end position="136"/>
    </location>
</feature>
<dbReference type="PANTHER" id="PTHR22911:SF137">
    <property type="entry name" value="SOLUTE CARRIER FAMILY 35 MEMBER G2-RELATED"/>
    <property type="match status" value="1"/>
</dbReference>
<feature type="transmembrane region" description="Helical" evidence="1">
    <location>
        <begin position="36"/>
        <end position="58"/>
    </location>
</feature>
<evidence type="ECO:0000313" key="4">
    <source>
        <dbReference type="Proteomes" id="UP000823633"/>
    </source>
</evidence>
<accession>A0A9D9E8X1</accession>
<evidence type="ECO:0000256" key="1">
    <source>
        <dbReference type="SAM" id="Phobius"/>
    </source>
</evidence>
<comment type="caution">
    <text evidence="3">The sequence shown here is derived from an EMBL/GenBank/DDBJ whole genome shotgun (WGS) entry which is preliminary data.</text>
</comment>
<organism evidence="3 4">
    <name type="scientific">Candidatus Aphodenecus pullistercoris</name>
    <dbReference type="NCBI Taxonomy" id="2840669"/>
    <lineage>
        <taxon>Bacteria</taxon>
        <taxon>Pseudomonadati</taxon>
        <taxon>Spirochaetota</taxon>
        <taxon>Spirochaetia</taxon>
        <taxon>Spirochaetales</taxon>
        <taxon>Candidatus Aphodenecus</taxon>
    </lineage>
</organism>
<dbReference type="Proteomes" id="UP000823633">
    <property type="component" value="Unassembled WGS sequence"/>
</dbReference>
<sequence>MWILYALGSAFFAGLTAILAKCGIRKCDSDVATAVRTIVVLLFSCLMAAITAPSGALFQIGGRSWTFLILSGLATGASWLCYFHALQLGDINKVVPIDKSSTVLTMVLALVFLGEGITMLSLAAIVLIGVGTIMMVERRKPTEQARGASWLVYALLSALFASLTSILGKVGIEGVDSNLGTAVRTAVVLVMAWLIVIMKGKVGQVRTIDRKELGFIILSGFATGASWLCYYRALQDGRTSVVVPIDKLSILVSIAFSRIVFGEKLTKKSAWGLVLIVVGTMLMSLPTILGKTI</sequence>
<reference evidence="3" key="1">
    <citation type="submission" date="2020-10" db="EMBL/GenBank/DDBJ databases">
        <authorList>
            <person name="Gilroy R."/>
        </authorList>
    </citation>
    <scope>NUCLEOTIDE SEQUENCE</scope>
    <source>
        <strain evidence="3">11167</strain>
    </source>
</reference>
<feature type="domain" description="EamA" evidence="2">
    <location>
        <begin position="149"/>
        <end position="284"/>
    </location>
</feature>
<feature type="domain" description="EamA" evidence="2">
    <location>
        <begin position="1"/>
        <end position="136"/>
    </location>
</feature>
<reference evidence="3" key="2">
    <citation type="journal article" date="2021" name="PeerJ">
        <title>Extensive microbial diversity within the chicken gut microbiome revealed by metagenomics and culture.</title>
        <authorList>
            <person name="Gilroy R."/>
            <person name="Ravi A."/>
            <person name="Getino M."/>
            <person name="Pursley I."/>
            <person name="Horton D.L."/>
            <person name="Alikhan N.F."/>
            <person name="Baker D."/>
            <person name="Gharbi K."/>
            <person name="Hall N."/>
            <person name="Watson M."/>
            <person name="Adriaenssens E.M."/>
            <person name="Foster-Nyarko E."/>
            <person name="Jarju S."/>
            <person name="Secka A."/>
            <person name="Antonio M."/>
            <person name="Oren A."/>
            <person name="Chaudhuri R.R."/>
            <person name="La Ragione R."/>
            <person name="Hildebrand F."/>
            <person name="Pallen M.J."/>
        </authorList>
    </citation>
    <scope>NUCLEOTIDE SEQUENCE</scope>
    <source>
        <strain evidence="3">11167</strain>
    </source>
</reference>
<feature type="transmembrane region" description="Helical" evidence="1">
    <location>
        <begin position="179"/>
        <end position="200"/>
    </location>
</feature>
<dbReference type="AlphaFoldDB" id="A0A9D9E8X1"/>